<dbReference type="PROSITE" id="PS00061">
    <property type="entry name" value="ADH_SHORT"/>
    <property type="match status" value="1"/>
</dbReference>
<organism evidence="4 5">
    <name type="scientific">Novosphingobium kunmingense</name>
    <dbReference type="NCBI Taxonomy" id="1211806"/>
    <lineage>
        <taxon>Bacteria</taxon>
        <taxon>Pseudomonadati</taxon>
        <taxon>Pseudomonadota</taxon>
        <taxon>Alphaproteobacteria</taxon>
        <taxon>Sphingomonadales</taxon>
        <taxon>Sphingomonadaceae</taxon>
        <taxon>Novosphingobium</taxon>
    </lineage>
</organism>
<accession>A0A2N0HKB4</accession>
<evidence type="ECO:0000256" key="1">
    <source>
        <dbReference type="ARBA" id="ARBA00006484"/>
    </source>
</evidence>
<name>A0A2N0HKB4_9SPHN</name>
<dbReference type="Proteomes" id="UP000232587">
    <property type="component" value="Unassembled WGS sequence"/>
</dbReference>
<dbReference type="Pfam" id="PF00106">
    <property type="entry name" value="adh_short"/>
    <property type="match status" value="1"/>
</dbReference>
<dbReference type="SUPFAM" id="SSF51735">
    <property type="entry name" value="NAD(P)-binding Rossmann-fold domains"/>
    <property type="match status" value="1"/>
</dbReference>
<dbReference type="InterPro" id="IPR036291">
    <property type="entry name" value="NAD(P)-bd_dom_sf"/>
</dbReference>
<dbReference type="RefSeq" id="WP_100866819.1">
    <property type="nucleotide sequence ID" value="NZ_PHUF01000003.1"/>
</dbReference>
<dbReference type="EMBL" id="PHUF01000003">
    <property type="protein sequence ID" value="PKB19339.1"/>
    <property type="molecule type" value="Genomic_DNA"/>
</dbReference>
<comment type="caution">
    <text evidence="4">The sequence shown here is derived from an EMBL/GenBank/DDBJ whole genome shotgun (WGS) entry which is preliminary data.</text>
</comment>
<dbReference type="GO" id="GO:0016491">
    <property type="term" value="F:oxidoreductase activity"/>
    <property type="evidence" value="ECO:0007669"/>
    <property type="project" value="UniProtKB-KW"/>
</dbReference>
<dbReference type="PRINTS" id="PR00080">
    <property type="entry name" value="SDRFAMILY"/>
</dbReference>
<proteinExistence type="inferred from homology"/>
<dbReference type="PANTHER" id="PTHR43391:SF82">
    <property type="entry name" value="OXIDOREDUCTASE SADH-RELATED"/>
    <property type="match status" value="1"/>
</dbReference>
<keyword evidence="5" id="KW-1185">Reference proteome</keyword>
<dbReference type="AlphaFoldDB" id="A0A2N0HKB4"/>
<evidence type="ECO:0000256" key="2">
    <source>
        <dbReference type="ARBA" id="ARBA00023002"/>
    </source>
</evidence>
<dbReference type="InterPro" id="IPR002347">
    <property type="entry name" value="SDR_fam"/>
</dbReference>
<gene>
    <name evidence="4" type="ORF">B0I00_1570</name>
</gene>
<evidence type="ECO:0000313" key="4">
    <source>
        <dbReference type="EMBL" id="PKB19339.1"/>
    </source>
</evidence>
<evidence type="ECO:0000256" key="3">
    <source>
        <dbReference type="RuleBase" id="RU000363"/>
    </source>
</evidence>
<dbReference type="PRINTS" id="PR00081">
    <property type="entry name" value="GDHRDH"/>
</dbReference>
<dbReference type="InterPro" id="IPR020904">
    <property type="entry name" value="Sc_DH/Rdtase_CS"/>
</dbReference>
<sequence length="278" mass="28237">MSDHVRGKSIVITGGGGGFGRLVAQKAAARGARVTLGDIDCDAAEAVAGQIRDHGGEAQAIGVDVTDIAAMKALVAAANDAFGAVDVMINNAGIMPLAFFADHEAAHAAWLRCIDINIKGVLNGQVAAYDAMIAQGRGHVINVSSIYGNFPVTGAAVYGATKAAVNFLSESLRVEARGKIKVTIVKPTGVPATGLSGSVINPAASVGILGQNAGDFGAMIEAMQAGTFPADRLDPEGIAYASLAPEHIADAIITAIDQPWGVSLGDITIRAAGDHFIL</sequence>
<dbReference type="OrthoDB" id="9810734at2"/>
<comment type="similarity">
    <text evidence="1 3">Belongs to the short-chain dehydrogenases/reductases (SDR) family.</text>
</comment>
<dbReference type="PANTHER" id="PTHR43391">
    <property type="entry name" value="RETINOL DEHYDROGENASE-RELATED"/>
    <property type="match status" value="1"/>
</dbReference>
<evidence type="ECO:0000313" key="5">
    <source>
        <dbReference type="Proteomes" id="UP000232587"/>
    </source>
</evidence>
<dbReference type="Gene3D" id="3.40.50.720">
    <property type="entry name" value="NAD(P)-binding Rossmann-like Domain"/>
    <property type="match status" value="1"/>
</dbReference>
<keyword evidence="2" id="KW-0560">Oxidoreductase</keyword>
<protein>
    <submittedName>
        <fullName evidence="4">NADP-dependent 3-hydroxy acid dehydrogenase YdfG</fullName>
    </submittedName>
</protein>
<reference evidence="4 5" key="1">
    <citation type="submission" date="2017-11" db="EMBL/GenBank/DDBJ databases">
        <title>Genomic Encyclopedia of Type Strains, Phase III (KMG-III): the genomes of soil and plant-associated and newly described type strains.</title>
        <authorList>
            <person name="Whitman W."/>
        </authorList>
    </citation>
    <scope>NUCLEOTIDE SEQUENCE [LARGE SCALE GENOMIC DNA]</scope>
    <source>
        <strain evidence="4 5">CGMCC 1.12274</strain>
    </source>
</reference>